<gene>
    <name evidence="6" type="ORF">NONO_c52310</name>
</gene>
<dbReference type="PATRIC" id="fig|1415166.3.peg.5393"/>
<dbReference type="GO" id="GO:0000976">
    <property type="term" value="F:transcription cis-regulatory region binding"/>
    <property type="evidence" value="ECO:0007669"/>
    <property type="project" value="TreeGrafter"/>
</dbReference>
<dbReference type="InterPro" id="IPR009057">
    <property type="entry name" value="Homeodomain-like_sf"/>
</dbReference>
<evidence type="ECO:0000313" key="6">
    <source>
        <dbReference type="EMBL" id="AHH20015.1"/>
    </source>
</evidence>
<dbReference type="GO" id="GO:0003700">
    <property type="term" value="F:DNA-binding transcription factor activity"/>
    <property type="evidence" value="ECO:0007669"/>
    <property type="project" value="TreeGrafter"/>
</dbReference>
<name>W5TKY1_9NOCA</name>
<dbReference type="PRINTS" id="PR00455">
    <property type="entry name" value="HTHTETR"/>
</dbReference>
<dbReference type="OrthoDB" id="6929199at2"/>
<evidence type="ECO:0000256" key="1">
    <source>
        <dbReference type="ARBA" id="ARBA00023015"/>
    </source>
</evidence>
<dbReference type="Proteomes" id="UP000019150">
    <property type="component" value="Chromosome"/>
</dbReference>
<dbReference type="KEGG" id="nno:NONO_c52310"/>
<dbReference type="RefSeq" id="WP_025351399.1">
    <property type="nucleotide sequence ID" value="NZ_CP006850.1"/>
</dbReference>
<dbReference type="PANTHER" id="PTHR30055">
    <property type="entry name" value="HTH-TYPE TRANSCRIPTIONAL REGULATOR RUTR"/>
    <property type="match status" value="1"/>
</dbReference>
<dbReference type="HOGENOM" id="CLU_069356_21_2_11"/>
<organism evidence="6 7">
    <name type="scientific">Nocardia nova SH22a</name>
    <dbReference type="NCBI Taxonomy" id="1415166"/>
    <lineage>
        <taxon>Bacteria</taxon>
        <taxon>Bacillati</taxon>
        <taxon>Actinomycetota</taxon>
        <taxon>Actinomycetes</taxon>
        <taxon>Mycobacteriales</taxon>
        <taxon>Nocardiaceae</taxon>
        <taxon>Nocardia</taxon>
    </lineage>
</organism>
<feature type="DNA-binding region" description="H-T-H motif" evidence="4">
    <location>
        <begin position="26"/>
        <end position="45"/>
    </location>
</feature>
<evidence type="ECO:0000259" key="5">
    <source>
        <dbReference type="PROSITE" id="PS50977"/>
    </source>
</evidence>
<evidence type="ECO:0000256" key="3">
    <source>
        <dbReference type="ARBA" id="ARBA00023163"/>
    </source>
</evidence>
<protein>
    <submittedName>
        <fullName evidence="6">Transcriptional regulator, TetR family</fullName>
    </submittedName>
</protein>
<dbReference type="Gene3D" id="1.10.357.10">
    <property type="entry name" value="Tetracycline Repressor, domain 2"/>
    <property type="match status" value="1"/>
</dbReference>
<evidence type="ECO:0000256" key="4">
    <source>
        <dbReference type="PROSITE-ProRule" id="PRU00335"/>
    </source>
</evidence>
<evidence type="ECO:0000313" key="7">
    <source>
        <dbReference type="Proteomes" id="UP000019150"/>
    </source>
</evidence>
<dbReference type="PROSITE" id="PS50977">
    <property type="entry name" value="HTH_TETR_2"/>
    <property type="match status" value="1"/>
</dbReference>
<dbReference type="STRING" id="1415166.NONO_c52310"/>
<dbReference type="PANTHER" id="PTHR30055:SF234">
    <property type="entry name" value="HTH-TYPE TRANSCRIPTIONAL REGULATOR BETI"/>
    <property type="match status" value="1"/>
</dbReference>
<keyword evidence="3" id="KW-0804">Transcription</keyword>
<sequence>MSNDVRRRILDVTLDLIGEHGIDGVSNRIIARRAGVSLGTLTYHFASRDDLLSEALQLFVDEEIGRLTVLTSRIEDDPASLQSTLGTARDAIEDPGARTKQVAQLELYLHATRNPDVEETAARCFQAYDDVATSALRALGIPEPERLAPLIGALIDGFELRRLAVGAPAVNLAEGLSALVTGLGAGRSTPQHP</sequence>
<dbReference type="Pfam" id="PF00440">
    <property type="entry name" value="TetR_N"/>
    <property type="match status" value="1"/>
</dbReference>
<reference evidence="6 7" key="1">
    <citation type="journal article" date="2014" name="Appl. Environ. Microbiol.">
        <title>Insights into the Microbial Degradation of Rubber and Gutta-Percha by Analysis of the Complete Genome of Nocardia nova SH22a.</title>
        <authorList>
            <person name="Luo Q."/>
            <person name="Hiessl S."/>
            <person name="Poehlein A."/>
            <person name="Daniel R."/>
            <person name="Steinbuchel A."/>
        </authorList>
    </citation>
    <scope>NUCLEOTIDE SEQUENCE [LARGE SCALE GENOMIC DNA]</scope>
    <source>
        <strain evidence="6">SH22a</strain>
    </source>
</reference>
<keyword evidence="7" id="KW-1185">Reference proteome</keyword>
<dbReference type="EMBL" id="CP006850">
    <property type="protein sequence ID" value="AHH20015.1"/>
    <property type="molecule type" value="Genomic_DNA"/>
</dbReference>
<dbReference type="InterPro" id="IPR050109">
    <property type="entry name" value="HTH-type_TetR-like_transc_reg"/>
</dbReference>
<dbReference type="AlphaFoldDB" id="W5TKY1"/>
<evidence type="ECO:0000256" key="2">
    <source>
        <dbReference type="ARBA" id="ARBA00023125"/>
    </source>
</evidence>
<feature type="domain" description="HTH tetR-type" evidence="5">
    <location>
        <begin position="3"/>
        <end position="63"/>
    </location>
</feature>
<keyword evidence="1" id="KW-0805">Transcription regulation</keyword>
<dbReference type="Pfam" id="PF17940">
    <property type="entry name" value="TetR_C_31"/>
    <property type="match status" value="1"/>
</dbReference>
<accession>W5TKY1</accession>
<keyword evidence="2 4" id="KW-0238">DNA-binding</keyword>
<proteinExistence type="predicted"/>
<dbReference type="InterPro" id="IPR041583">
    <property type="entry name" value="TetR_C_31"/>
</dbReference>
<dbReference type="InterPro" id="IPR001647">
    <property type="entry name" value="HTH_TetR"/>
</dbReference>
<dbReference type="SUPFAM" id="SSF46689">
    <property type="entry name" value="Homeodomain-like"/>
    <property type="match status" value="1"/>
</dbReference>
<dbReference type="eggNOG" id="COG1309">
    <property type="taxonomic scope" value="Bacteria"/>
</dbReference>